<evidence type="ECO:0000313" key="1">
    <source>
        <dbReference type="EMBL" id="QDH93015.1"/>
    </source>
</evidence>
<reference evidence="1 2" key="1">
    <citation type="submission" date="2019-05" db="EMBL/GenBank/DDBJ databases">
        <authorList>
            <person name="Chung H.-M."/>
            <person name="Dalia R."/>
            <person name="Diaz J."/>
            <person name="Khakhina S."/>
            <person name="Lee-Soety J.Y."/>
            <person name="Lindberg H.M."/>
            <person name="Pape-Zambito D.A."/>
            <person name="Sunnen C.N."/>
            <person name="Garlena R.A."/>
            <person name="Russell D.A."/>
            <person name="Pope W.H."/>
            <person name="Jacobs-Sera D."/>
            <person name="Hatfull G.F."/>
        </authorList>
    </citation>
    <scope>NUCLEOTIDE SEQUENCE [LARGE SCALE GENOMIC DNA]</scope>
</reference>
<name>A0A514DHD8_9CAUD</name>
<dbReference type="Proteomes" id="UP000317263">
    <property type="component" value="Segment"/>
</dbReference>
<organism evidence="1 2">
    <name type="scientific">Mycobacterium phage Stephig9</name>
    <dbReference type="NCBI Taxonomy" id="2591224"/>
    <lineage>
        <taxon>Viruses</taxon>
        <taxon>Duplodnaviria</taxon>
        <taxon>Heunggongvirae</taxon>
        <taxon>Uroviricota</taxon>
        <taxon>Caudoviricetes</taxon>
        <taxon>Fromanvirus</taxon>
        <taxon>Fromanvirus astro</taxon>
    </lineage>
</organism>
<proteinExistence type="predicted"/>
<sequence>METSEQLLEDFAVFLTHTGRMWPNTADETFQDILAEYWETFQ</sequence>
<dbReference type="EMBL" id="MK937605">
    <property type="protein sequence ID" value="QDH93015.1"/>
    <property type="molecule type" value="Genomic_DNA"/>
</dbReference>
<gene>
    <name evidence="1" type="primary">69</name>
    <name evidence="1" type="ORF">SEA_STEPHIG9_69</name>
</gene>
<evidence type="ECO:0000313" key="2">
    <source>
        <dbReference type="Proteomes" id="UP000317263"/>
    </source>
</evidence>
<protein>
    <submittedName>
        <fullName evidence="1">Uncharacterized protein</fullName>
    </submittedName>
</protein>
<accession>A0A514DHD8</accession>